<dbReference type="InterPro" id="IPR032821">
    <property type="entry name" value="PKS_assoc"/>
</dbReference>
<protein>
    <submittedName>
        <fullName evidence="3">Type I modular polyketide synthase, MlsA2</fullName>
    </submittedName>
</protein>
<dbReference type="PANTHER" id="PTHR43775:SF51">
    <property type="entry name" value="INACTIVE PHENOLPHTHIOCEROL SYNTHESIS POLYKETIDE SYNTHASE TYPE I PKS1-RELATED"/>
    <property type="match status" value="1"/>
</dbReference>
<dbReference type="InterPro" id="IPR020841">
    <property type="entry name" value="PKS_Beta-ketoAc_synthase_dom"/>
</dbReference>
<dbReference type="AlphaFoldDB" id="A0A1W9Z5I1"/>
<evidence type="ECO:0000313" key="4">
    <source>
        <dbReference type="Proteomes" id="UP000192284"/>
    </source>
</evidence>
<evidence type="ECO:0000313" key="3">
    <source>
        <dbReference type="EMBL" id="ORA07615.1"/>
    </source>
</evidence>
<dbReference type="CDD" id="cd00833">
    <property type="entry name" value="PKS"/>
    <property type="match status" value="1"/>
</dbReference>
<comment type="caution">
    <text evidence="3">The sequence shown here is derived from an EMBL/GenBank/DDBJ whole genome shotgun (WGS) entry which is preliminary data.</text>
</comment>
<dbReference type="InterPro" id="IPR016039">
    <property type="entry name" value="Thiolase-like"/>
</dbReference>
<dbReference type="Pfam" id="PF16197">
    <property type="entry name" value="KAsynt_C_assoc"/>
    <property type="match status" value="1"/>
</dbReference>
<keyword evidence="4" id="KW-1185">Reference proteome</keyword>
<feature type="domain" description="Ketosynthase family 3 (KS3)" evidence="2">
    <location>
        <begin position="20"/>
        <end position="442"/>
    </location>
</feature>
<dbReference type="SUPFAM" id="SSF53901">
    <property type="entry name" value="Thiolase-like"/>
    <property type="match status" value="1"/>
</dbReference>
<evidence type="ECO:0000256" key="1">
    <source>
        <dbReference type="ARBA" id="ARBA00022679"/>
    </source>
</evidence>
<keyword evidence="1" id="KW-0808">Transferase</keyword>
<name>A0A1W9Z5I1_MYCAN</name>
<dbReference type="InterPro" id="IPR014030">
    <property type="entry name" value="Ketoacyl_synth_N"/>
</dbReference>
<dbReference type="GO" id="GO:0004312">
    <property type="term" value="F:fatty acid synthase activity"/>
    <property type="evidence" value="ECO:0007669"/>
    <property type="project" value="TreeGrafter"/>
</dbReference>
<dbReference type="EMBL" id="MVHE01000183">
    <property type="protein sequence ID" value="ORA07615.1"/>
    <property type="molecule type" value="Genomic_DNA"/>
</dbReference>
<sequence>MLSGATTPTRIITAVTGQIDEPIAVIGMACRLPGGVDSAHALWELVHTGTDAVGGFPTDRGWDLTGLFDPDPDAVGKTYTRSGGFLADATGFDAEFFGISAREATAMDPQQRLLLEVCWEALETAGIDPTSLEGSDTGVFAGAWAQPAGPGADGAEGYGLTGVATSVTSGRIAYVLGLQGPAITIDTACSSSLVATHLACQSLRSGESSLALAGGVTVMTSPTPFIEFARQRGLAPDGRCKAFAAAADGTGWGEGAAVVVLERLSDAHRHQHPVLAVIAGSAVNQDGASNGLTAPNGPAQQRVITQAAANAGITLDHVDVVEAHGTGTTLGDPIEAGALLATYGAGRTADRPLWLGSVKSNIGHTQAAAGAAGLIKMITALQHAVLPPTLHVDEPSPHIDWSAGAVQLLTEAMPWPQTEHPRTAAVSSFGVSGTNAHLIVQQPPTPPPATTTTPADQALLRIWPLSARTPAALNAQSARLHQHLLDHPDVDLTDLAYSLATTRTHHPH</sequence>
<dbReference type="Gene3D" id="3.40.47.10">
    <property type="match status" value="1"/>
</dbReference>
<dbReference type="Proteomes" id="UP000192284">
    <property type="component" value="Unassembled WGS sequence"/>
</dbReference>
<dbReference type="GO" id="GO:0006633">
    <property type="term" value="P:fatty acid biosynthetic process"/>
    <property type="evidence" value="ECO:0007669"/>
    <property type="project" value="TreeGrafter"/>
</dbReference>
<accession>A0A1W9Z5I1</accession>
<feature type="non-terminal residue" evidence="3">
    <location>
        <position position="508"/>
    </location>
</feature>
<dbReference type="InterPro" id="IPR050091">
    <property type="entry name" value="PKS_NRPS_Biosynth_Enz"/>
</dbReference>
<gene>
    <name evidence="3" type="ORF">BST12_28875</name>
</gene>
<dbReference type="PANTHER" id="PTHR43775">
    <property type="entry name" value="FATTY ACID SYNTHASE"/>
    <property type="match status" value="1"/>
</dbReference>
<dbReference type="Pfam" id="PF00109">
    <property type="entry name" value="ketoacyl-synt"/>
    <property type="match status" value="1"/>
</dbReference>
<dbReference type="PROSITE" id="PS52004">
    <property type="entry name" value="KS3_2"/>
    <property type="match status" value="1"/>
</dbReference>
<organism evidence="3 4">
    <name type="scientific">Mycobacterium angelicum</name>
    <dbReference type="NCBI Taxonomy" id="470074"/>
    <lineage>
        <taxon>Bacteria</taxon>
        <taxon>Bacillati</taxon>
        <taxon>Actinomycetota</taxon>
        <taxon>Actinomycetes</taxon>
        <taxon>Mycobacteriales</taxon>
        <taxon>Mycobacteriaceae</taxon>
        <taxon>Mycobacterium</taxon>
    </lineage>
</organism>
<evidence type="ECO:0000259" key="2">
    <source>
        <dbReference type="PROSITE" id="PS52004"/>
    </source>
</evidence>
<dbReference type="FunFam" id="3.40.47.10:FF:000019">
    <property type="entry name" value="Polyketide synthase type I"/>
    <property type="match status" value="1"/>
</dbReference>
<reference evidence="3 4" key="1">
    <citation type="submission" date="2017-02" db="EMBL/GenBank/DDBJ databases">
        <title>The new phylogeny of genus Mycobacterium.</title>
        <authorList>
            <person name="Tortoli E."/>
            <person name="Trovato A."/>
            <person name="Cirillo D.M."/>
        </authorList>
    </citation>
    <scope>NUCLEOTIDE SEQUENCE [LARGE SCALE GENOMIC DNA]</scope>
    <source>
        <strain evidence="3 4">DSM 45057</strain>
    </source>
</reference>
<proteinExistence type="predicted"/>
<dbReference type="Pfam" id="PF02801">
    <property type="entry name" value="Ketoacyl-synt_C"/>
    <property type="match status" value="1"/>
</dbReference>
<dbReference type="SMART" id="SM00825">
    <property type="entry name" value="PKS_KS"/>
    <property type="match status" value="1"/>
</dbReference>
<dbReference type="InterPro" id="IPR014031">
    <property type="entry name" value="Ketoacyl_synth_C"/>
</dbReference>
<dbReference type="Gene3D" id="3.30.70.3290">
    <property type="match status" value="1"/>
</dbReference>